<evidence type="ECO:0000313" key="6">
    <source>
        <dbReference type="Proteomes" id="UP000036503"/>
    </source>
</evidence>
<dbReference type="InParanoid" id="A0A0J6WVM3"/>
<dbReference type="GO" id="GO:0004748">
    <property type="term" value="F:ribonucleoside-diphosphate reductase activity, thioredoxin disulfide as acceptor"/>
    <property type="evidence" value="ECO:0007669"/>
    <property type="project" value="TreeGrafter"/>
</dbReference>
<dbReference type="OrthoDB" id="9804622at2"/>
<dbReference type="AlphaFoldDB" id="A0A0J6WVM3"/>
<evidence type="ECO:0000259" key="4">
    <source>
        <dbReference type="PROSITE" id="PS51161"/>
    </source>
</evidence>
<dbReference type="NCBIfam" id="TIGR02487">
    <property type="entry name" value="NrdD"/>
    <property type="match status" value="1"/>
</dbReference>
<dbReference type="NCBIfam" id="NF006732">
    <property type="entry name" value="PRK09263.1"/>
    <property type="match status" value="1"/>
</dbReference>
<dbReference type="GO" id="GO:0005524">
    <property type="term" value="F:ATP binding"/>
    <property type="evidence" value="ECO:0007669"/>
    <property type="project" value="UniProtKB-UniRule"/>
</dbReference>
<evidence type="ECO:0000256" key="3">
    <source>
        <dbReference type="PROSITE-ProRule" id="PRU00492"/>
    </source>
</evidence>
<reference evidence="5 6" key="1">
    <citation type="submission" date="2015-06" db="EMBL/GenBank/DDBJ databases">
        <title>Draft genome sequence of beer spoilage bacterium Megasphaera cerevisiae type strain 20462.</title>
        <authorList>
            <person name="Kutumbaka K."/>
            <person name="Pasmowitz J."/>
            <person name="Mategko J."/>
            <person name="Reyes D."/>
            <person name="Friedrich A."/>
            <person name="Han S."/>
            <person name="Martens-Habbena W."/>
            <person name="Neal-McKinney J."/>
            <person name="Janagama H.K."/>
            <person name="Nadala C."/>
            <person name="Samadpour M."/>
        </authorList>
    </citation>
    <scope>NUCLEOTIDE SEQUENCE [LARGE SCALE GENOMIC DNA]</scope>
    <source>
        <strain evidence="5 6">DSM 20462</strain>
    </source>
</reference>
<evidence type="ECO:0000256" key="1">
    <source>
        <dbReference type="ARBA" id="ARBA00022741"/>
    </source>
</evidence>
<dbReference type="PANTHER" id="PTHR21075:SF0">
    <property type="entry name" value="ANAEROBIC RIBONUCLEOSIDE-TRIPHOSPHATE REDUCTASE"/>
    <property type="match status" value="1"/>
</dbReference>
<dbReference type="InterPro" id="IPR012833">
    <property type="entry name" value="NrdD"/>
</dbReference>
<dbReference type="Pfam" id="PF03477">
    <property type="entry name" value="ATP-cone"/>
    <property type="match status" value="1"/>
</dbReference>
<proteinExistence type="predicted"/>
<dbReference type="Pfam" id="PF13597">
    <property type="entry name" value="NRDD"/>
    <property type="match status" value="1"/>
</dbReference>
<sequence>MKIIKRNGAEEVFKADKIIKAISKANAVVDEKYRLSVVQISRIVEMVETMCREMPHAVNVEDIQDCVENGIMGHHAFEVAREYITYRYIHSLMRTRNTTDDKILSLIECNNEDVKQENSNKNPTVNSVQRDYMAGEVSKDLTMRLMLPKDIVKAHEEGIIHFHDADYYAQHMHNCDLVNLEDMLENGTVISGTRIDRPHSFSTACNIATQIIAQVASSQYGGQSISLTHLAPFVDVSRQKIRKNVQEECRMLGVQFSSEQIEKVVHGRLLEEISRGVQTIQYQVVTLMTTNGQAPFVTVFMYLNEARNEREKEDLAMIIEEMLQQRIQGVKNESGVWITPAFPKLIYVLEPDNLKKGTPYFYLTQLAAKCTAKRMVPDYISEKIMLQNKIDENGDGHCYTCMGCRSFLTPYVDPKTKKAKYYGRFNQGVVTINLVDAALSSHGNMDAFWKIFDDRLELCHQALLCRHNRLKGTKSDAAPILWQYGALARLDKGETIDALLYGGYSTISLGYAGLYECTKYMTGKSHTDPQATPFALSVMQHMNDACAAWKAEHNIDFSLYGTPLESTTYKFAKCLQKKFGIIEGVTDKNYITNSYHMHVTEPVDAFTKLKFESQFQRLSPGGAISYVEVPDMQHNLEAVEALQQFIYDNIMYAELNTKSDYCQECGFDGEIRIVESDGKLVWECPKCGNRDQNKLNVARRTCGYIGTQFWNQGRTEEIKDRVMHL</sequence>
<accession>A0A0J6WVM3</accession>
<keyword evidence="6" id="KW-1185">Reference proteome</keyword>
<evidence type="ECO:0000313" key="5">
    <source>
        <dbReference type="EMBL" id="KMO86263.1"/>
    </source>
</evidence>
<dbReference type="GO" id="GO:0009265">
    <property type="term" value="P:2'-deoxyribonucleotide biosynthetic process"/>
    <property type="evidence" value="ECO:0007669"/>
    <property type="project" value="TreeGrafter"/>
</dbReference>
<dbReference type="SUPFAM" id="SSF51998">
    <property type="entry name" value="PFL-like glycyl radical enzymes"/>
    <property type="match status" value="1"/>
</dbReference>
<protein>
    <submittedName>
        <fullName evidence="5">Ribonucleoside-triphosphate reductase</fullName>
    </submittedName>
</protein>
<comment type="caution">
    <text evidence="5">The sequence shown here is derived from an EMBL/GenBank/DDBJ whole genome shotgun (WGS) entry which is preliminary data.</text>
</comment>
<dbReference type="Gene3D" id="3.20.70.20">
    <property type="match status" value="1"/>
</dbReference>
<dbReference type="PATRIC" id="fig|1122219.3.peg.1543"/>
<dbReference type="GO" id="GO:0031250">
    <property type="term" value="C:anaerobic ribonucleoside-triphosphate reductase complex"/>
    <property type="evidence" value="ECO:0007669"/>
    <property type="project" value="TreeGrafter"/>
</dbReference>
<keyword evidence="2 3" id="KW-0067">ATP-binding</keyword>
<dbReference type="GO" id="GO:0008998">
    <property type="term" value="F:ribonucleoside-triphosphate reductase (thioredoxin) activity"/>
    <property type="evidence" value="ECO:0007669"/>
    <property type="project" value="InterPro"/>
</dbReference>
<dbReference type="GO" id="GO:0006260">
    <property type="term" value="P:DNA replication"/>
    <property type="evidence" value="ECO:0007669"/>
    <property type="project" value="InterPro"/>
</dbReference>
<dbReference type="PROSITE" id="PS51161">
    <property type="entry name" value="ATP_CONE"/>
    <property type="match status" value="1"/>
</dbReference>
<name>A0A0J6WVM3_9FIRM</name>
<feature type="domain" description="ATP-cone" evidence="4">
    <location>
        <begin position="1"/>
        <end position="94"/>
    </location>
</feature>
<organism evidence="5 6">
    <name type="scientific">Megasphaera cerevisiae DSM 20462</name>
    <dbReference type="NCBI Taxonomy" id="1122219"/>
    <lineage>
        <taxon>Bacteria</taxon>
        <taxon>Bacillati</taxon>
        <taxon>Bacillota</taxon>
        <taxon>Negativicutes</taxon>
        <taxon>Veillonellales</taxon>
        <taxon>Veillonellaceae</taxon>
        <taxon>Megasphaera</taxon>
    </lineage>
</organism>
<evidence type="ECO:0000256" key="2">
    <source>
        <dbReference type="ARBA" id="ARBA00022840"/>
    </source>
</evidence>
<gene>
    <name evidence="5" type="ORF">AB840_09160</name>
</gene>
<dbReference type="STRING" id="39029.BSR42_09545"/>
<dbReference type="InterPro" id="IPR005144">
    <property type="entry name" value="ATP-cone_dom"/>
</dbReference>
<dbReference type="RefSeq" id="WP_048514534.1">
    <property type="nucleotide sequence ID" value="NZ_FUXD01000048.1"/>
</dbReference>
<dbReference type="PANTHER" id="PTHR21075">
    <property type="entry name" value="ANAEROBIC RIBONUCLEOSIDE-TRIPHOSPHATE REDUCTASE"/>
    <property type="match status" value="1"/>
</dbReference>
<dbReference type="Proteomes" id="UP000036503">
    <property type="component" value="Unassembled WGS sequence"/>
</dbReference>
<keyword evidence="1 3" id="KW-0547">Nucleotide-binding</keyword>
<dbReference type="EMBL" id="LEKT01000028">
    <property type="protein sequence ID" value="KMO86263.1"/>
    <property type="molecule type" value="Genomic_DNA"/>
</dbReference>